<dbReference type="EMBL" id="CP118615">
    <property type="protein sequence ID" value="WDZ83782.1"/>
    <property type="molecule type" value="Genomic_DNA"/>
</dbReference>
<keyword evidence="4 7" id="KW-0812">Transmembrane</keyword>
<evidence type="ECO:0000256" key="4">
    <source>
        <dbReference type="ARBA" id="ARBA00022692"/>
    </source>
</evidence>
<comment type="similarity">
    <text evidence="7">Belongs to the binding-protein-dependent transport system permease family.</text>
</comment>
<keyword evidence="6 7" id="KW-0472">Membrane</keyword>
<evidence type="ECO:0000256" key="5">
    <source>
        <dbReference type="ARBA" id="ARBA00022989"/>
    </source>
</evidence>
<accession>A0ABY7ZLA3</accession>
<keyword evidence="5 7" id="KW-1133">Transmembrane helix</keyword>
<keyword evidence="10" id="KW-1185">Reference proteome</keyword>
<dbReference type="RefSeq" id="WP_275030340.1">
    <property type="nucleotide sequence ID" value="NZ_CP118615.1"/>
</dbReference>
<evidence type="ECO:0000259" key="8">
    <source>
        <dbReference type="PROSITE" id="PS50928"/>
    </source>
</evidence>
<dbReference type="PANTHER" id="PTHR32243:SF18">
    <property type="entry name" value="INNER MEMBRANE ABC TRANSPORTER PERMEASE PROTEIN YCJP"/>
    <property type="match status" value="1"/>
</dbReference>
<dbReference type="InterPro" id="IPR035906">
    <property type="entry name" value="MetI-like_sf"/>
</dbReference>
<name>A0ABY7ZLA3_9ACTN</name>
<dbReference type="CDD" id="cd06261">
    <property type="entry name" value="TM_PBP2"/>
    <property type="match status" value="1"/>
</dbReference>
<dbReference type="Proteomes" id="UP001219605">
    <property type="component" value="Chromosome"/>
</dbReference>
<feature type="transmembrane region" description="Helical" evidence="7">
    <location>
        <begin position="85"/>
        <end position="105"/>
    </location>
</feature>
<dbReference type="PANTHER" id="PTHR32243">
    <property type="entry name" value="MALTOSE TRANSPORT SYSTEM PERMEASE-RELATED"/>
    <property type="match status" value="1"/>
</dbReference>
<dbReference type="InterPro" id="IPR000515">
    <property type="entry name" value="MetI-like"/>
</dbReference>
<dbReference type="Gene3D" id="1.10.3720.10">
    <property type="entry name" value="MetI-like"/>
    <property type="match status" value="1"/>
</dbReference>
<evidence type="ECO:0000256" key="2">
    <source>
        <dbReference type="ARBA" id="ARBA00022448"/>
    </source>
</evidence>
<dbReference type="SUPFAM" id="SSF161098">
    <property type="entry name" value="MetI-like"/>
    <property type="match status" value="1"/>
</dbReference>
<feature type="transmembrane region" description="Helical" evidence="7">
    <location>
        <begin position="12"/>
        <end position="31"/>
    </location>
</feature>
<evidence type="ECO:0000313" key="10">
    <source>
        <dbReference type="Proteomes" id="UP001219605"/>
    </source>
</evidence>
<evidence type="ECO:0000256" key="6">
    <source>
        <dbReference type="ARBA" id="ARBA00023136"/>
    </source>
</evidence>
<feature type="domain" description="ABC transmembrane type-1" evidence="8">
    <location>
        <begin position="79"/>
        <end position="271"/>
    </location>
</feature>
<keyword evidence="3" id="KW-1003">Cell membrane</keyword>
<sequence length="285" mass="31411">MRHRSRKRLGHRLVILVGVVFFVGLTLYPLAYMLSGSLKELGEIYGGFATLLPRDPTLDNYRQLLFNNTLDQTNFLVNARNSATVAAMTIAMTMAVSVPAAYVLARQHNAVVTVVRGWVRVAQVVGGIVVIIPLYLILRQLDLIDTLLAVSLAQTIPASAFSIWMLVAFIRQVPHETEEAARIDGAGEWRILRHVIVPLTRPGMVSVVLVVFLMSWNDFLNPLILLSDPSRYTVTVALYTFIGQVGQISWGQLLGFGLLSCVPALLVIIFAERHIVRGLLGGAVK</sequence>
<gene>
    <name evidence="9" type="ORF">PVK37_25465</name>
</gene>
<dbReference type="Pfam" id="PF00528">
    <property type="entry name" value="BPD_transp_1"/>
    <property type="match status" value="1"/>
</dbReference>
<proteinExistence type="inferred from homology"/>
<protein>
    <submittedName>
        <fullName evidence="9">Carbohydrate ABC transporter permease</fullName>
    </submittedName>
</protein>
<reference evidence="9 10" key="1">
    <citation type="submission" date="2023-02" db="EMBL/GenBank/DDBJ databases">
        <authorList>
            <person name="Mo P."/>
        </authorList>
    </citation>
    <scope>NUCLEOTIDE SEQUENCE [LARGE SCALE GENOMIC DNA]</scope>
    <source>
        <strain evidence="9 10">HUAS 3</strain>
    </source>
</reference>
<comment type="subcellular location">
    <subcellularLocation>
        <location evidence="1 7">Cell membrane</location>
        <topology evidence="1 7">Multi-pass membrane protein</topology>
    </subcellularLocation>
</comment>
<dbReference type="InterPro" id="IPR050901">
    <property type="entry name" value="BP-dep_ABC_trans_perm"/>
</dbReference>
<feature type="transmembrane region" description="Helical" evidence="7">
    <location>
        <begin position="117"/>
        <end position="138"/>
    </location>
</feature>
<evidence type="ECO:0000256" key="1">
    <source>
        <dbReference type="ARBA" id="ARBA00004651"/>
    </source>
</evidence>
<dbReference type="PROSITE" id="PS50928">
    <property type="entry name" value="ABC_TM1"/>
    <property type="match status" value="1"/>
</dbReference>
<feature type="transmembrane region" description="Helical" evidence="7">
    <location>
        <begin position="250"/>
        <end position="271"/>
    </location>
</feature>
<keyword evidence="2 7" id="KW-0813">Transport</keyword>
<evidence type="ECO:0000313" key="9">
    <source>
        <dbReference type="EMBL" id="WDZ83782.1"/>
    </source>
</evidence>
<feature type="transmembrane region" description="Helical" evidence="7">
    <location>
        <begin position="150"/>
        <end position="170"/>
    </location>
</feature>
<evidence type="ECO:0000256" key="3">
    <source>
        <dbReference type="ARBA" id="ARBA00022475"/>
    </source>
</evidence>
<organism evidence="9 10">
    <name type="scientific">Micromonospora cathayae</name>
    <dbReference type="NCBI Taxonomy" id="3028804"/>
    <lineage>
        <taxon>Bacteria</taxon>
        <taxon>Bacillati</taxon>
        <taxon>Actinomycetota</taxon>
        <taxon>Actinomycetes</taxon>
        <taxon>Micromonosporales</taxon>
        <taxon>Micromonosporaceae</taxon>
        <taxon>Micromonospora</taxon>
    </lineage>
</organism>
<feature type="transmembrane region" description="Helical" evidence="7">
    <location>
        <begin position="191"/>
        <end position="216"/>
    </location>
</feature>
<evidence type="ECO:0000256" key="7">
    <source>
        <dbReference type="RuleBase" id="RU363032"/>
    </source>
</evidence>